<dbReference type="InterPro" id="IPR007863">
    <property type="entry name" value="Peptidase_M16_C"/>
</dbReference>
<dbReference type="RefSeq" id="WP_189112708.1">
    <property type="nucleotide sequence ID" value="NZ_BMQC01000002.1"/>
</dbReference>
<dbReference type="SUPFAM" id="SSF63411">
    <property type="entry name" value="LuxS/MPP-like metallohydrolase"/>
    <property type="match status" value="2"/>
</dbReference>
<dbReference type="Proteomes" id="UP000662200">
    <property type="component" value="Unassembled WGS sequence"/>
</dbReference>
<accession>A0A8J3BF68</accession>
<organism evidence="3 4">
    <name type="scientific">Pilimelia terevasa</name>
    <dbReference type="NCBI Taxonomy" id="53372"/>
    <lineage>
        <taxon>Bacteria</taxon>
        <taxon>Bacillati</taxon>
        <taxon>Actinomycetota</taxon>
        <taxon>Actinomycetes</taxon>
        <taxon>Micromonosporales</taxon>
        <taxon>Micromonosporaceae</taxon>
        <taxon>Pilimelia</taxon>
    </lineage>
</organism>
<evidence type="ECO:0000313" key="4">
    <source>
        <dbReference type="Proteomes" id="UP000662200"/>
    </source>
</evidence>
<dbReference type="GO" id="GO:0046872">
    <property type="term" value="F:metal ion binding"/>
    <property type="evidence" value="ECO:0007669"/>
    <property type="project" value="InterPro"/>
</dbReference>
<dbReference type="PANTHER" id="PTHR11851:SF224">
    <property type="entry name" value="PROCESSING PROTEASE"/>
    <property type="match status" value="1"/>
</dbReference>
<evidence type="ECO:0000259" key="2">
    <source>
        <dbReference type="Pfam" id="PF05193"/>
    </source>
</evidence>
<evidence type="ECO:0000259" key="1">
    <source>
        <dbReference type="Pfam" id="PF00675"/>
    </source>
</evidence>
<dbReference type="Gene3D" id="3.30.830.10">
    <property type="entry name" value="Metalloenzyme, LuxS/M16 peptidase-like"/>
    <property type="match status" value="2"/>
</dbReference>
<dbReference type="Pfam" id="PF00675">
    <property type="entry name" value="Peptidase_M16"/>
    <property type="match status" value="1"/>
</dbReference>
<feature type="domain" description="Peptidase M16 C-terminal" evidence="2">
    <location>
        <begin position="182"/>
        <end position="352"/>
    </location>
</feature>
<feature type="domain" description="Peptidase M16 N-terminal" evidence="1">
    <location>
        <begin position="63"/>
        <end position="165"/>
    </location>
</feature>
<reference evidence="3" key="1">
    <citation type="journal article" date="2014" name="Int. J. Syst. Evol. Microbiol.">
        <title>Complete genome sequence of Corynebacterium casei LMG S-19264T (=DSM 44701T), isolated from a smear-ripened cheese.</title>
        <authorList>
            <consortium name="US DOE Joint Genome Institute (JGI-PGF)"/>
            <person name="Walter F."/>
            <person name="Albersmeier A."/>
            <person name="Kalinowski J."/>
            <person name="Ruckert C."/>
        </authorList>
    </citation>
    <scope>NUCLEOTIDE SEQUENCE</scope>
    <source>
        <strain evidence="3">JCM 3091</strain>
    </source>
</reference>
<dbReference type="InterPro" id="IPR011249">
    <property type="entry name" value="Metalloenz_LuxS/M16"/>
</dbReference>
<dbReference type="EMBL" id="BMQC01000002">
    <property type="protein sequence ID" value="GGK16984.1"/>
    <property type="molecule type" value="Genomic_DNA"/>
</dbReference>
<protein>
    <submittedName>
        <fullName evidence="3">Peptidase M16</fullName>
    </submittedName>
</protein>
<dbReference type="InterPro" id="IPR011765">
    <property type="entry name" value="Pept_M16_N"/>
</dbReference>
<dbReference type="PANTHER" id="PTHR11851">
    <property type="entry name" value="METALLOPROTEASE"/>
    <property type="match status" value="1"/>
</dbReference>
<gene>
    <name evidence="3" type="ORF">GCM10010124_06930</name>
</gene>
<keyword evidence="4" id="KW-1185">Reference proteome</keyword>
<dbReference type="InterPro" id="IPR050361">
    <property type="entry name" value="MPP/UQCRC_Complex"/>
</dbReference>
<dbReference type="AlphaFoldDB" id="A0A8J3BF68"/>
<proteinExistence type="predicted"/>
<sequence>MTVTELPALGRPTKLKIPATAERRLRSGLTVIAVRRPAVPLVEIRLRIPFARAPLARASVLASALFTGTSQRSAVELAAALQAVGGGFGADHDPDWLTVSGNCLASGLDTTLELLHEVLADAAYPAHEVTTERERLADHIEIAETQPGHLARAALLRRRFGGHPYAVEVPGAAQVRAVGAGHLRGLHALRVTPRGAYLVVVGDIRPEQALDRVEAALGRWRGEAAGKAIPAIPGPPEAPLLLVDRPGAVQSSLRLALPAVGRSHPEHAAMQLANLVFGGYFSSRWVENIREDKGYTYSPFASVEHGAAGSMIVLSAEVATEVTAPAMLETMYELGRAASLPAEPHELEQARNYVLGALRIQMSTQAGLAGLVTAYAGLGLRIDHVATYSEALASATREQVAEAAARYLAPSRAVGIVLGEVARIEPGLAALLPVERAA</sequence>
<dbReference type="Pfam" id="PF05193">
    <property type="entry name" value="Peptidase_M16_C"/>
    <property type="match status" value="1"/>
</dbReference>
<name>A0A8J3BF68_9ACTN</name>
<evidence type="ECO:0000313" key="3">
    <source>
        <dbReference type="EMBL" id="GGK16984.1"/>
    </source>
</evidence>
<reference evidence="3" key="2">
    <citation type="submission" date="2020-09" db="EMBL/GenBank/DDBJ databases">
        <authorList>
            <person name="Sun Q."/>
            <person name="Ohkuma M."/>
        </authorList>
    </citation>
    <scope>NUCLEOTIDE SEQUENCE</scope>
    <source>
        <strain evidence="3">JCM 3091</strain>
    </source>
</reference>
<comment type="caution">
    <text evidence="3">The sequence shown here is derived from an EMBL/GenBank/DDBJ whole genome shotgun (WGS) entry which is preliminary data.</text>
</comment>